<gene>
    <name evidence="5" type="ORF">BJ508DRAFT_308263</name>
</gene>
<evidence type="ECO:0000313" key="6">
    <source>
        <dbReference type="Proteomes" id="UP000275078"/>
    </source>
</evidence>
<organism evidence="5 6">
    <name type="scientific">Ascobolus immersus RN42</name>
    <dbReference type="NCBI Taxonomy" id="1160509"/>
    <lineage>
        <taxon>Eukaryota</taxon>
        <taxon>Fungi</taxon>
        <taxon>Dikarya</taxon>
        <taxon>Ascomycota</taxon>
        <taxon>Pezizomycotina</taxon>
        <taxon>Pezizomycetes</taxon>
        <taxon>Pezizales</taxon>
        <taxon>Ascobolaceae</taxon>
        <taxon>Ascobolus</taxon>
    </lineage>
</organism>
<feature type="region of interest" description="Disordered" evidence="2">
    <location>
        <begin position="574"/>
        <end position="662"/>
    </location>
</feature>
<feature type="compositionally biased region" description="Low complexity" evidence="2">
    <location>
        <begin position="574"/>
        <end position="647"/>
    </location>
</feature>
<dbReference type="Proteomes" id="UP000275078">
    <property type="component" value="Unassembled WGS sequence"/>
</dbReference>
<feature type="region of interest" description="Disordered" evidence="2">
    <location>
        <begin position="317"/>
        <end position="388"/>
    </location>
</feature>
<name>A0A3N4ICR2_ASCIM</name>
<feature type="compositionally biased region" description="Low complexity" evidence="2">
    <location>
        <begin position="317"/>
        <end position="347"/>
    </location>
</feature>
<feature type="domain" description="C2H2-type" evidence="4">
    <location>
        <begin position="190"/>
        <end position="218"/>
    </location>
</feature>
<reference evidence="5 6" key="1">
    <citation type="journal article" date="2018" name="Nat. Ecol. Evol.">
        <title>Pezizomycetes genomes reveal the molecular basis of ectomycorrhizal truffle lifestyle.</title>
        <authorList>
            <person name="Murat C."/>
            <person name="Payen T."/>
            <person name="Noel B."/>
            <person name="Kuo A."/>
            <person name="Morin E."/>
            <person name="Chen J."/>
            <person name="Kohler A."/>
            <person name="Krizsan K."/>
            <person name="Balestrini R."/>
            <person name="Da Silva C."/>
            <person name="Montanini B."/>
            <person name="Hainaut M."/>
            <person name="Levati E."/>
            <person name="Barry K.W."/>
            <person name="Belfiori B."/>
            <person name="Cichocki N."/>
            <person name="Clum A."/>
            <person name="Dockter R.B."/>
            <person name="Fauchery L."/>
            <person name="Guy J."/>
            <person name="Iotti M."/>
            <person name="Le Tacon F."/>
            <person name="Lindquist E.A."/>
            <person name="Lipzen A."/>
            <person name="Malagnac F."/>
            <person name="Mello A."/>
            <person name="Molinier V."/>
            <person name="Miyauchi S."/>
            <person name="Poulain J."/>
            <person name="Riccioni C."/>
            <person name="Rubini A."/>
            <person name="Sitrit Y."/>
            <person name="Splivallo R."/>
            <person name="Traeger S."/>
            <person name="Wang M."/>
            <person name="Zifcakova L."/>
            <person name="Wipf D."/>
            <person name="Zambonelli A."/>
            <person name="Paolocci F."/>
            <person name="Nowrousian M."/>
            <person name="Ottonello S."/>
            <person name="Baldrian P."/>
            <person name="Spatafora J.W."/>
            <person name="Henrissat B."/>
            <person name="Nagy L.G."/>
            <person name="Aury J.M."/>
            <person name="Wincker P."/>
            <person name="Grigoriev I.V."/>
            <person name="Bonfante P."/>
            <person name="Martin F.M."/>
        </authorList>
    </citation>
    <scope>NUCLEOTIDE SEQUENCE [LARGE SCALE GENOMIC DNA]</scope>
    <source>
        <strain evidence="5 6">RN42</strain>
    </source>
</reference>
<dbReference type="GO" id="GO:0008270">
    <property type="term" value="F:zinc ion binding"/>
    <property type="evidence" value="ECO:0007669"/>
    <property type="project" value="UniProtKB-KW"/>
</dbReference>
<feature type="signal peptide" evidence="3">
    <location>
        <begin position="1"/>
        <end position="18"/>
    </location>
</feature>
<evidence type="ECO:0000256" key="2">
    <source>
        <dbReference type="SAM" id="MobiDB-lite"/>
    </source>
</evidence>
<feature type="compositionally biased region" description="Polar residues" evidence="2">
    <location>
        <begin position="363"/>
        <end position="372"/>
    </location>
</feature>
<keyword evidence="1" id="KW-0863">Zinc-finger</keyword>
<dbReference type="PROSITE" id="PS50157">
    <property type="entry name" value="ZINC_FINGER_C2H2_2"/>
    <property type="match status" value="1"/>
</dbReference>
<evidence type="ECO:0000256" key="1">
    <source>
        <dbReference type="PROSITE-ProRule" id="PRU00042"/>
    </source>
</evidence>
<evidence type="ECO:0000259" key="4">
    <source>
        <dbReference type="PROSITE" id="PS50157"/>
    </source>
</evidence>
<keyword evidence="6" id="KW-1185">Reference proteome</keyword>
<keyword evidence="1" id="KW-0862">Zinc</keyword>
<keyword evidence="3" id="KW-0732">Signal</keyword>
<evidence type="ECO:0000256" key="3">
    <source>
        <dbReference type="SAM" id="SignalP"/>
    </source>
</evidence>
<evidence type="ECO:0000313" key="5">
    <source>
        <dbReference type="EMBL" id="RPA79504.1"/>
    </source>
</evidence>
<keyword evidence="1" id="KW-0479">Metal-binding</keyword>
<sequence length="704" mass="78164">MRTTTLLSTLLGFAAAQASPLLPLDLPDGLYLSPILSPFPKTIHPTLVSSLFDAKLAHMRADPRSLNRQHTLGEYTHITCTPDEKINAELHTVVVVREMVLMGNEGWVGRDSMLWIMGAGELMEPRGSEGLRIEEVADWVSQEEDAFIPSQQNNFTPQHLHQPNTTNSAPHDSYGQECEFLHLKMEPNEYICSRCNTQFDNQAQLDNHLSRPSSVGKPVVVSYTEKPLVTVKSSADGKFYCIVQDCDFSHHNECQFGEHCFEHKPPFQLSGEYLWVVTKRVRDRRERGGWRDEVSYFYKKIIVPAAVKQAQVAIAEDASSSNSNSPPDANTPTSSEAAASESDISTSPPSPSARPDENDAGTLASTPPTTDTVLAPATQEASAEENGRRIRVEEVKEIIKAEYHKAVLEEVLKNLRDPDADIDASVVRMEKKKGFSSHFLPPQSNNIDRIQQAPQNATASNRKPSLDFRPWKMEDWENDLICSWCEIEFESKAEIEKHFARPSRRESEAIDCYGSAYWVVPDVYIACSADGKFYCAVKTCTFSSRNKCLLLKHCFNHTTPILLKDEAKIQRKPSVPTVSSYLTSTSSSNSSTAGMQTPSEATKTESESTSGTTTPSFSSSQSEANVTTPTTITSPTTDTLTPPATQPESTAGNTESREHGIEEMKERLTAEFKKVVFEDVMRNLRGSEADIDGSVARMYKLKTC</sequence>
<dbReference type="EMBL" id="ML119698">
    <property type="protein sequence ID" value="RPA79504.1"/>
    <property type="molecule type" value="Genomic_DNA"/>
</dbReference>
<proteinExistence type="predicted"/>
<accession>A0A3N4ICR2</accession>
<protein>
    <recommendedName>
        <fullName evidence="4">C2H2-type domain-containing protein</fullName>
    </recommendedName>
</protein>
<dbReference type="AlphaFoldDB" id="A0A3N4ICR2"/>
<dbReference type="SMART" id="SM00355">
    <property type="entry name" value="ZnF_C2H2"/>
    <property type="match status" value="4"/>
</dbReference>
<dbReference type="InterPro" id="IPR013087">
    <property type="entry name" value="Znf_C2H2_type"/>
</dbReference>
<feature type="chain" id="PRO_5018275740" description="C2H2-type domain-containing protein" evidence="3">
    <location>
        <begin position="19"/>
        <end position="704"/>
    </location>
</feature>